<feature type="domain" description="HTH tetR-type" evidence="3">
    <location>
        <begin position="19"/>
        <end position="80"/>
    </location>
</feature>
<dbReference type="Gene3D" id="1.10.357.10">
    <property type="entry name" value="Tetracycline Repressor, domain 2"/>
    <property type="match status" value="1"/>
</dbReference>
<reference evidence="4 5" key="1">
    <citation type="submission" date="2021-12" db="EMBL/GenBank/DDBJ databases">
        <title>Discovery of the Pendulisporaceae a myxobacterial family with distinct sporulation behavior and unique specialized metabolism.</title>
        <authorList>
            <person name="Garcia R."/>
            <person name="Popoff A."/>
            <person name="Bader C.D."/>
            <person name="Loehr J."/>
            <person name="Walesch S."/>
            <person name="Walt C."/>
            <person name="Boldt J."/>
            <person name="Bunk B."/>
            <person name="Haeckl F.J.F.P.J."/>
            <person name="Gunesch A.P."/>
            <person name="Birkelbach J."/>
            <person name="Nuebel U."/>
            <person name="Pietschmann T."/>
            <person name="Bach T."/>
            <person name="Mueller R."/>
        </authorList>
    </citation>
    <scope>NUCLEOTIDE SEQUENCE [LARGE SCALE GENOMIC DNA]</scope>
    <source>
        <strain evidence="4 5">MSr12523</strain>
    </source>
</reference>
<dbReference type="InterPro" id="IPR001647">
    <property type="entry name" value="HTH_TetR"/>
</dbReference>
<feature type="DNA-binding region" description="H-T-H motif" evidence="2">
    <location>
        <begin position="43"/>
        <end position="62"/>
    </location>
</feature>
<dbReference type="Proteomes" id="UP001379533">
    <property type="component" value="Chromosome"/>
</dbReference>
<dbReference type="Gene3D" id="1.10.10.60">
    <property type="entry name" value="Homeodomain-like"/>
    <property type="match status" value="1"/>
</dbReference>
<evidence type="ECO:0000256" key="2">
    <source>
        <dbReference type="PROSITE-ProRule" id="PRU00335"/>
    </source>
</evidence>
<gene>
    <name evidence="4" type="ORF">LZC95_29580</name>
</gene>
<dbReference type="InterPro" id="IPR009057">
    <property type="entry name" value="Homeodomain-like_sf"/>
</dbReference>
<dbReference type="SUPFAM" id="SSF46689">
    <property type="entry name" value="Homeodomain-like"/>
    <property type="match status" value="1"/>
</dbReference>
<dbReference type="Pfam" id="PF00440">
    <property type="entry name" value="TetR_N"/>
    <property type="match status" value="1"/>
</dbReference>
<dbReference type="PANTHER" id="PTHR47752:SF1">
    <property type="entry name" value="HTH-TYPE TRANSCRIPTIONAL REPRESSOR FABR"/>
    <property type="match status" value="1"/>
</dbReference>
<name>A0ABZ2JW25_9BACT</name>
<organism evidence="4 5">
    <name type="scientific">Pendulispora brunnea</name>
    <dbReference type="NCBI Taxonomy" id="2905690"/>
    <lineage>
        <taxon>Bacteria</taxon>
        <taxon>Pseudomonadati</taxon>
        <taxon>Myxococcota</taxon>
        <taxon>Myxococcia</taxon>
        <taxon>Myxococcales</taxon>
        <taxon>Sorangiineae</taxon>
        <taxon>Pendulisporaceae</taxon>
        <taxon>Pendulispora</taxon>
    </lineage>
</organism>
<evidence type="ECO:0000259" key="3">
    <source>
        <dbReference type="PROSITE" id="PS50977"/>
    </source>
</evidence>
<keyword evidence="1 2" id="KW-0238">DNA-binding</keyword>
<keyword evidence="5" id="KW-1185">Reference proteome</keyword>
<proteinExistence type="predicted"/>
<protein>
    <submittedName>
        <fullName evidence="4">TetR family transcriptional regulator</fullName>
    </submittedName>
</protein>
<dbReference type="PROSITE" id="PS50977">
    <property type="entry name" value="HTH_TETR_2"/>
    <property type="match status" value="1"/>
</dbReference>
<sequence>MTTATRKTRPKLKRGDPVLGGRSKLLAAALQLAATTRSWASMGLREVARHAGVNPNTFYRHFKDFDELGLALIQQISGELRSGLRARRRNLTGGRLASPVSTERAQEIVRESVALALDFATEYGAAYVVAIRELHGGSPVLRKALRQVMDDLAIEMAEDILNLLPAGLLDERTVHELSQIVIRQMSFLSLEYVEHPERRDELRLQAETFILMLFMGAIASRDFGALEAIASRFSSSIEH</sequence>
<evidence type="ECO:0000313" key="4">
    <source>
        <dbReference type="EMBL" id="WXA90596.1"/>
    </source>
</evidence>
<dbReference type="RefSeq" id="WP_394841209.1">
    <property type="nucleotide sequence ID" value="NZ_CP089982.1"/>
</dbReference>
<evidence type="ECO:0000256" key="1">
    <source>
        <dbReference type="ARBA" id="ARBA00023125"/>
    </source>
</evidence>
<evidence type="ECO:0000313" key="5">
    <source>
        <dbReference type="Proteomes" id="UP001379533"/>
    </source>
</evidence>
<dbReference type="EMBL" id="CP089982">
    <property type="protein sequence ID" value="WXA90596.1"/>
    <property type="molecule type" value="Genomic_DNA"/>
</dbReference>
<dbReference type="PANTHER" id="PTHR47752">
    <property type="entry name" value="HTH-TYPE TRANSCRIPTIONAL REPRESSOR FABR"/>
    <property type="match status" value="1"/>
</dbReference>
<dbReference type="InterPro" id="IPR050692">
    <property type="entry name" value="HTH_transcr_repressor_FabR"/>
</dbReference>
<accession>A0ABZ2JW25</accession>